<dbReference type="KEGG" id="ptrh:RsTaC01_1060"/>
<dbReference type="AlphaFoldDB" id="A0AA48IHL9"/>
<protein>
    <submittedName>
        <fullName evidence="1">Uncharacterized protein</fullName>
    </submittedName>
</protein>
<evidence type="ECO:0000313" key="1">
    <source>
        <dbReference type="EMBL" id="BED93100.1"/>
    </source>
</evidence>
<proteinExistence type="predicted"/>
<organism evidence="1">
    <name type="scientific">Candidatus Paraimprobicoccus trichonymphae</name>
    <dbReference type="NCBI Taxonomy" id="3033793"/>
    <lineage>
        <taxon>Bacteria</taxon>
        <taxon>Bacillati</taxon>
        <taxon>Bacillota</taxon>
        <taxon>Clostridia</taxon>
        <taxon>Candidatus Paraimprobicoccus</taxon>
    </lineage>
</organism>
<sequence>MSDISDKISNLLDNPEILEKILNITGTTNKKDENLDENTVKLLSILSSTNKNDKYISFLDNLKPLLKSPRKEKIDESIKLLQLIKILKLVKNKERYF</sequence>
<dbReference type="EMBL" id="AP027925">
    <property type="protein sequence ID" value="BED93100.1"/>
    <property type="molecule type" value="Genomic_DNA"/>
</dbReference>
<gene>
    <name evidence="1" type="ORF">RsTaC01_1060</name>
</gene>
<name>A0AA48IHL9_9FIRM</name>
<reference evidence="1" key="1">
    <citation type="journal article" date="2023" name="ISME J.">
        <title>Emergence of putative energy parasites within Clostridia revealed by genome analysis of a novel endosymbiotic clade.</title>
        <authorList>
            <person name="Takahashi K."/>
            <person name="Kuwahara H."/>
            <person name="Horikawa Y."/>
            <person name="Izawa K."/>
            <person name="Kato D."/>
            <person name="Inagaki T."/>
            <person name="Yuki M."/>
            <person name="Ohkuma M."/>
            <person name="Hongoh Y."/>
        </authorList>
    </citation>
    <scope>NUCLEOTIDE SEQUENCE</scope>
    <source>
        <strain evidence="1">RsTa-C01</strain>
    </source>
</reference>
<accession>A0AA48IHL9</accession>
<dbReference type="Proteomes" id="UP001335720">
    <property type="component" value="Chromosome"/>
</dbReference>